<dbReference type="InterPro" id="IPR047951">
    <property type="entry name" value="Transpos_ISL3"/>
</dbReference>
<evidence type="ECO:0000259" key="1">
    <source>
        <dbReference type="Pfam" id="PF01610"/>
    </source>
</evidence>
<gene>
    <name evidence="2" type="ORF">OG699_01130</name>
</gene>
<organism evidence="2">
    <name type="scientific">Streptomyces sp. NBC_01393</name>
    <dbReference type="NCBI Taxonomy" id="2903851"/>
    <lineage>
        <taxon>Bacteria</taxon>
        <taxon>Bacillati</taxon>
        <taxon>Actinomycetota</taxon>
        <taxon>Actinomycetes</taxon>
        <taxon>Kitasatosporales</taxon>
        <taxon>Streptomycetaceae</taxon>
        <taxon>Streptomyces</taxon>
    </lineage>
</organism>
<reference evidence="2" key="1">
    <citation type="submission" date="2022-10" db="EMBL/GenBank/DDBJ databases">
        <title>The complete genomes of actinobacterial strains from the NBC collection.</title>
        <authorList>
            <person name="Joergensen T.S."/>
            <person name="Alvarez Arevalo M."/>
            <person name="Sterndorff E.B."/>
            <person name="Faurdal D."/>
            <person name="Vuksanovic O."/>
            <person name="Mourched A.-S."/>
            <person name="Charusanti P."/>
            <person name="Shaw S."/>
            <person name="Blin K."/>
            <person name="Weber T."/>
        </authorList>
    </citation>
    <scope>NUCLEOTIDE SEQUENCE</scope>
    <source>
        <strain evidence="2">NBC_01393</strain>
    </source>
</reference>
<dbReference type="PANTHER" id="PTHR33498">
    <property type="entry name" value="TRANSPOSASE FOR INSERTION SEQUENCE ELEMENT IS1557"/>
    <property type="match status" value="1"/>
</dbReference>
<dbReference type="EMBL" id="CP109546">
    <property type="protein sequence ID" value="WTZ06757.1"/>
    <property type="molecule type" value="Genomic_DNA"/>
</dbReference>
<name>A0AAU3HMR7_9ACTN</name>
<dbReference type="PANTHER" id="PTHR33498:SF1">
    <property type="entry name" value="TRANSPOSASE FOR INSERTION SEQUENCE ELEMENT IS1557"/>
    <property type="match status" value="1"/>
</dbReference>
<dbReference type="InterPro" id="IPR002560">
    <property type="entry name" value="Transposase_DDE"/>
</dbReference>
<sequence length="96" mass="10758">MRWPLWPTSSTALLDPVDGNAVLLSTWITSAQAEDLPHLHTFTRGLEKDRAAVDAALTLPYHNGSTEGVNNKTKLIKRQMYGRAGFPLFRHRIFLG</sequence>
<accession>A0AAU3HMR7</accession>
<dbReference type="AlphaFoldDB" id="A0AAU3HMR7"/>
<dbReference type="Pfam" id="PF01610">
    <property type="entry name" value="DDE_Tnp_ISL3"/>
    <property type="match status" value="1"/>
</dbReference>
<evidence type="ECO:0000313" key="2">
    <source>
        <dbReference type="EMBL" id="WTZ06757.1"/>
    </source>
</evidence>
<feature type="domain" description="Transposase IS204/IS1001/IS1096/IS1165 DDE" evidence="1">
    <location>
        <begin position="21"/>
        <end position="93"/>
    </location>
</feature>
<protein>
    <submittedName>
        <fullName evidence="2">Transposase</fullName>
    </submittedName>
</protein>
<proteinExistence type="predicted"/>